<dbReference type="AlphaFoldDB" id="A0A2S5BHJ3"/>
<name>A0A2S5BHJ3_9BASI</name>
<evidence type="ECO:0000313" key="2">
    <source>
        <dbReference type="Proteomes" id="UP000237144"/>
    </source>
</evidence>
<protein>
    <recommendedName>
        <fullName evidence="3">Glycosyltransferase family 25 protein</fullName>
    </recommendedName>
</protein>
<gene>
    <name evidence="1" type="ORF">BMF94_0419</name>
</gene>
<accession>A0A2S5BHJ3</accession>
<proteinExistence type="predicted"/>
<organism evidence="1 2">
    <name type="scientific">Rhodotorula taiwanensis</name>
    <dbReference type="NCBI Taxonomy" id="741276"/>
    <lineage>
        <taxon>Eukaryota</taxon>
        <taxon>Fungi</taxon>
        <taxon>Dikarya</taxon>
        <taxon>Basidiomycota</taxon>
        <taxon>Pucciniomycotina</taxon>
        <taxon>Microbotryomycetes</taxon>
        <taxon>Sporidiobolales</taxon>
        <taxon>Sporidiobolaceae</taxon>
        <taxon>Rhodotorula</taxon>
    </lineage>
</organism>
<reference evidence="1 2" key="1">
    <citation type="journal article" date="2018" name="Front. Microbiol.">
        <title>Prospects for Fungal Bioremediation of Acidic Radioactive Waste Sites: Characterization and Genome Sequence of Rhodotorula taiwanensis MD1149.</title>
        <authorList>
            <person name="Tkavc R."/>
            <person name="Matrosova V.Y."/>
            <person name="Grichenko O.E."/>
            <person name="Gostincar C."/>
            <person name="Volpe R.P."/>
            <person name="Klimenkova P."/>
            <person name="Gaidamakova E.K."/>
            <person name="Zhou C.E."/>
            <person name="Stewart B.J."/>
            <person name="Lyman M.G."/>
            <person name="Malfatti S.A."/>
            <person name="Rubinfeld B."/>
            <person name="Courtot M."/>
            <person name="Singh J."/>
            <person name="Dalgard C.L."/>
            <person name="Hamilton T."/>
            <person name="Frey K.G."/>
            <person name="Gunde-Cimerman N."/>
            <person name="Dugan L."/>
            <person name="Daly M.J."/>
        </authorList>
    </citation>
    <scope>NUCLEOTIDE SEQUENCE [LARGE SCALE GENOMIC DNA]</scope>
    <source>
        <strain evidence="1 2">MD1149</strain>
    </source>
</reference>
<dbReference type="EMBL" id="PJQD01000005">
    <property type="protein sequence ID" value="POY76224.1"/>
    <property type="molecule type" value="Genomic_DNA"/>
</dbReference>
<keyword evidence="2" id="KW-1185">Reference proteome</keyword>
<dbReference type="Proteomes" id="UP000237144">
    <property type="component" value="Unassembled WGS sequence"/>
</dbReference>
<evidence type="ECO:0008006" key="3">
    <source>
        <dbReference type="Google" id="ProtNLM"/>
    </source>
</evidence>
<sequence length="447" mass="49977">MLAPTAASPWPGRLLLVLLGGVCTVVGLVWLTTGATSEPTTSTTRWQRITNAGGAPSRVKQLPLYEGTDDDLGMAYRAHLERTTSLPAQLLHSPTLTFDHIYVLSLPSRPDRRREMDQLARAHGIELTFVDAVNKSEPFIKWIAERAAEVRPQRLEVMARSRGVDASTLGGLHVGNDWLTPTPSPDSSEPFPPLRDPRFSAHGGDWVAYLEANYAAGTLSELVPSDPDFRVMKALWDHKEAIEGRQVNEGVISTFWGHTRAMKRILENGDRSALILEDDVDWEWDLERLWSRMERKLPPDWELALLGHCWGKEMFKPQYLHPHLHKSSVPLCLHAYALSAAGASHLLSLLENPWSAYQTAVDTAVPSFIQFGLLNSFSIDPPLFIQRKDGPSDIQAGVGSKWRGLLMDSTADRVRKMEGLEVYESEYDEANLDPATLFRYGRGKCHL</sequence>
<dbReference type="OrthoDB" id="47375at2759"/>
<evidence type="ECO:0000313" key="1">
    <source>
        <dbReference type="EMBL" id="POY76224.1"/>
    </source>
</evidence>
<dbReference type="STRING" id="741276.A0A2S5BHJ3"/>
<comment type="caution">
    <text evidence="1">The sequence shown here is derived from an EMBL/GenBank/DDBJ whole genome shotgun (WGS) entry which is preliminary data.</text>
</comment>